<evidence type="ECO:0000256" key="5">
    <source>
        <dbReference type="ARBA" id="ARBA00023237"/>
    </source>
</evidence>
<name>A0A7C9LEP0_9BACT</name>
<evidence type="ECO:0000259" key="7">
    <source>
        <dbReference type="Pfam" id="PF07980"/>
    </source>
</evidence>
<dbReference type="Proteomes" id="UP000482295">
    <property type="component" value="Unassembled WGS sequence"/>
</dbReference>
<dbReference type="AlphaFoldDB" id="A0A7C9LEP0"/>
<feature type="signal peptide" evidence="6">
    <location>
        <begin position="1"/>
        <end position="20"/>
    </location>
</feature>
<evidence type="ECO:0000256" key="3">
    <source>
        <dbReference type="ARBA" id="ARBA00022729"/>
    </source>
</evidence>
<sequence>MKRNIFYGCMLLASALTLQACSDILDEDPKGKHTPGNFFASQNDLDESLYALYEQVNHTQNYTNPGYPQWQGDDITANPGSNKQACAEIDKFQVSDNNKGVRDAWRLHYNLIQAANYIIDNAEKTPVAKENIDLAIAQARFWRAYAYYYLVRVFGPLPINLHNEDDNGTTKLTDVQGVYDLIVSDLEAVDAVNLPTHYTSAPAQLFGVDVYVTQQAVKSTLSAVYMSMAGYPLNKGQEYYAKAAEKAKEVIDGVNSGKYNATMDADWRNVYSYGNNYNKETILGINFSPTKNWSTDSEFSSCCFFESLGGWGDAWGEIKFWKDFPDGPRKRAIYDPQIRLKDGTLVDWWALAGSGKPIVAERHPMFSIFTINADDNGKEIKAPYDYTKKPYKGMCTDTRHQLIRYPEVLLWYAESAARSGGNLALAKECLKKVRARAVDGAAATIVDGVAIDAMTPNQLAEAAFKEHGWEVAGNWVALATRRSDELRMNILRNNFEYRKANAPLTVAAGFVATESVPVTGTWNDNMNYLPYPGTEVEKNPNLKR</sequence>
<evidence type="ECO:0000259" key="8">
    <source>
        <dbReference type="Pfam" id="PF14322"/>
    </source>
</evidence>
<feature type="chain" id="PRO_5029021150" evidence="6">
    <location>
        <begin position="21"/>
        <end position="544"/>
    </location>
</feature>
<keyword evidence="10" id="KW-1185">Reference proteome</keyword>
<evidence type="ECO:0000256" key="4">
    <source>
        <dbReference type="ARBA" id="ARBA00023136"/>
    </source>
</evidence>
<organism evidence="9 10">
    <name type="scientific">Prevotella vespertina</name>
    <dbReference type="NCBI Taxonomy" id="2608404"/>
    <lineage>
        <taxon>Bacteria</taxon>
        <taxon>Pseudomonadati</taxon>
        <taxon>Bacteroidota</taxon>
        <taxon>Bacteroidia</taxon>
        <taxon>Bacteroidales</taxon>
        <taxon>Prevotellaceae</taxon>
        <taxon>Prevotella</taxon>
    </lineage>
</organism>
<evidence type="ECO:0000256" key="6">
    <source>
        <dbReference type="SAM" id="SignalP"/>
    </source>
</evidence>
<dbReference type="Pfam" id="PF14322">
    <property type="entry name" value="SusD-like_3"/>
    <property type="match status" value="1"/>
</dbReference>
<gene>
    <name evidence="9" type="ORF">F0475_11600</name>
</gene>
<dbReference type="RefSeq" id="WP_155716730.1">
    <property type="nucleotide sequence ID" value="NZ_VVIQ01000017.1"/>
</dbReference>
<dbReference type="PROSITE" id="PS51257">
    <property type="entry name" value="PROKAR_LIPOPROTEIN"/>
    <property type="match status" value="1"/>
</dbReference>
<reference evidence="9 10" key="1">
    <citation type="submission" date="2019-09" db="EMBL/GenBank/DDBJ databases">
        <title>Prevotella A2879 sp. nov., isolated from an abscess of a patient.</title>
        <authorList>
            <person name="Buhl M."/>
            <person name="Oberhettinger P."/>
        </authorList>
    </citation>
    <scope>NUCLEOTIDE SEQUENCE [LARGE SCALE GENOMIC DNA]</scope>
    <source>
        <strain evidence="9 10">A2879</strain>
    </source>
</reference>
<evidence type="ECO:0000313" key="9">
    <source>
        <dbReference type="EMBL" id="MUL28917.1"/>
    </source>
</evidence>
<keyword evidence="4" id="KW-0472">Membrane</keyword>
<accession>A0A7C9LEP0</accession>
<dbReference type="InterPro" id="IPR033985">
    <property type="entry name" value="SusD-like_N"/>
</dbReference>
<protein>
    <submittedName>
        <fullName evidence="9">RagB/SusD family nutrient uptake outer membrane protein</fullName>
    </submittedName>
</protein>
<keyword evidence="5" id="KW-0998">Cell outer membrane</keyword>
<keyword evidence="3 6" id="KW-0732">Signal</keyword>
<comment type="similarity">
    <text evidence="2">Belongs to the SusD family.</text>
</comment>
<dbReference type="InterPro" id="IPR011990">
    <property type="entry name" value="TPR-like_helical_dom_sf"/>
</dbReference>
<evidence type="ECO:0000256" key="2">
    <source>
        <dbReference type="ARBA" id="ARBA00006275"/>
    </source>
</evidence>
<dbReference type="GO" id="GO:0009279">
    <property type="term" value="C:cell outer membrane"/>
    <property type="evidence" value="ECO:0007669"/>
    <property type="project" value="UniProtKB-SubCell"/>
</dbReference>
<proteinExistence type="inferred from homology"/>
<dbReference type="Gene3D" id="1.25.40.390">
    <property type="match status" value="1"/>
</dbReference>
<evidence type="ECO:0000256" key="1">
    <source>
        <dbReference type="ARBA" id="ARBA00004442"/>
    </source>
</evidence>
<comment type="caution">
    <text evidence="9">The sequence shown here is derived from an EMBL/GenBank/DDBJ whole genome shotgun (WGS) entry which is preliminary data.</text>
</comment>
<comment type="subcellular location">
    <subcellularLocation>
        <location evidence="1">Cell outer membrane</location>
    </subcellularLocation>
</comment>
<dbReference type="EMBL" id="VVIQ01000017">
    <property type="protein sequence ID" value="MUL28917.1"/>
    <property type="molecule type" value="Genomic_DNA"/>
</dbReference>
<dbReference type="SUPFAM" id="SSF48452">
    <property type="entry name" value="TPR-like"/>
    <property type="match status" value="1"/>
</dbReference>
<dbReference type="Pfam" id="PF07980">
    <property type="entry name" value="SusD_RagB"/>
    <property type="match status" value="1"/>
</dbReference>
<feature type="domain" description="SusD-like N-terminal" evidence="8">
    <location>
        <begin position="25"/>
        <end position="225"/>
    </location>
</feature>
<evidence type="ECO:0000313" key="10">
    <source>
        <dbReference type="Proteomes" id="UP000482295"/>
    </source>
</evidence>
<feature type="domain" description="RagB/SusD" evidence="7">
    <location>
        <begin position="386"/>
        <end position="543"/>
    </location>
</feature>
<dbReference type="InterPro" id="IPR012944">
    <property type="entry name" value="SusD_RagB_dom"/>
</dbReference>